<evidence type="ECO:0000313" key="2">
    <source>
        <dbReference type="EMBL" id="KKK98451.1"/>
    </source>
</evidence>
<dbReference type="AlphaFoldDB" id="A0A0F9CPB2"/>
<reference evidence="2" key="1">
    <citation type="journal article" date="2015" name="Nature">
        <title>Complex archaea that bridge the gap between prokaryotes and eukaryotes.</title>
        <authorList>
            <person name="Spang A."/>
            <person name="Saw J.H."/>
            <person name="Jorgensen S.L."/>
            <person name="Zaremba-Niedzwiedzka K."/>
            <person name="Martijn J."/>
            <person name="Lind A.E."/>
            <person name="van Eijk R."/>
            <person name="Schleper C."/>
            <person name="Guy L."/>
            <person name="Ettema T.J."/>
        </authorList>
    </citation>
    <scope>NUCLEOTIDE SEQUENCE</scope>
</reference>
<evidence type="ECO:0000256" key="1">
    <source>
        <dbReference type="SAM" id="Phobius"/>
    </source>
</evidence>
<feature type="transmembrane region" description="Helical" evidence="1">
    <location>
        <begin position="6"/>
        <end position="25"/>
    </location>
</feature>
<dbReference type="EMBL" id="LAZR01045612">
    <property type="protein sequence ID" value="KKK98451.1"/>
    <property type="molecule type" value="Genomic_DNA"/>
</dbReference>
<sequence>MEISGISFIIGFIFGLIAMLIIHWGMESNGRVVMWCKEDLTDEKEKSRCWPSGDEE</sequence>
<name>A0A0F9CPB2_9ZZZZ</name>
<keyword evidence="1" id="KW-1133">Transmembrane helix</keyword>
<proteinExistence type="predicted"/>
<comment type="caution">
    <text evidence="2">The sequence shown here is derived from an EMBL/GenBank/DDBJ whole genome shotgun (WGS) entry which is preliminary data.</text>
</comment>
<accession>A0A0F9CPB2</accession>
<protein>
    <submittedName>
        <fullName evidence="2">Uncharacterized protein</fullName>
    </submittedName>
</protein>
<organism evidence="2">
    <name type="scientific">marine sediment metagenome</name>
    <dbReference type="NCBI Taxonomy" id="412755"/>
    <lineage>
        <taxon>unclassified sequences</taxon>
        <taxon>metagenomes</taxon>
        <taxon>ecological metagenomes</taxon>
    </lineage>
</organism>
<gene>
    <name evidence="2" type="ORF">LCGC14_2642610</name>
</gene>
<keyword evidence="1" id="KW-0472">Membrane</keyword>
<keyword evidence="1" id="KW-0812">Transmembrane</keyword>